<reference evidence="2" key="1">
    <citation type="submission" date="2022-08" db="EMBL/GenBank/DDBJ databases">
        <authorList>
            <person name="Deng Y."/>
            <person name="Han X.-F."/>
            <person name="Zhang Y.-Q."/>
        </authorList>
    </citation>
    <scope>NUCLEOTIDE SEQUENCE</scope>
    <source>
        <strain evidence="2">CPCC 203386</strain>
    </source>
</reference>
<accession>A0ABT2HC99</accession>
<comment type="caution">
    <text evidence="2">The sequence shown here is derived from an EMBL/GenBank/DDBJ whole genome shotgun (WGS) entry which is preliminary data.</text>
</comment>
<feature type="non-terminal residue" evidence="2">
    <location>
        <position position="178"/>
    </location>
</feature>
<sequence>EKFINTGGGINNNLLDDIRKLQQDFYNQTGLTSKVIDGSADEKEMMNYYNRTVDPLITAVLEEFNRKFITNTAHTQGHIIKAYRDPFKLVPVEQLAQIVDTFTRNAVFTPNESREIVGKQPHPDPLADKLYNRNIADANQAGGTATIGQTSDGQPAPTEEVQPAGAVPEVPVDESVAT</sequence>
<evidence type="ECO:0000256" key="1">
    <source>
        <dbReference type="SAM" id="MobiDB-lite"/>
    </source>
</evidence>
<name>A0ABT2HC99_9MICO</name>
<dbReference type="EMBL" id="JANLCJ010000754">
    <property type="protein sequence ID" value="MCS5737486.1"/>
    <property type="molecule type" value="Genomic_DNA"/>
</dbReference>
<feature type="compositionally biased region" description="Polar residues" evidence="1">
    <location>
        <begin position="141"/>
        <end position="153"/>
    </location>
</feature>
<feature type="region of interest" description="Disordered" evidence="1">
    <location>
        <begin position="134"/>
        <end position="178"/>
    </location>
</feature>
<gene>
    <name evidence="2" type="ORF">N1032_27525</name>
</gene>
<keyword evidence="3" id="KW-1185">Reference proteome</keyword>
<dbReference type="Proteomes" id="UP001165586">
    <property type="component" value="Unassembled WGS sequence"/>
</dbReference>
<feature type="non-terminal residue" evidence="2">
    <location>
        <position position="1"/>
    </location>
</feature>
<proteinExistence type="predicted"/>
<protein>
    <submittedName>
        <fullName evidence="2">Uncharacterized protein</fullName>
    </submittedName>
</protein>
<evidence type="ECO:0000313" key="2">
    <source>
        <dbReference type="EMBL" id="MCS5737486.1"/>
    </source>
</evidence>
<organism evidence="2 3">
    <name type="scientific">Herbiconiux daphne</name>
    <dbReference type="NCBI Taxonomy" id="2970914"/>
    <lineage>
        <taxon>Bacteria</taxon>
        <taxon>Bacillati</taxon>
        <taxon>Actinomycetota</taxon>
        <taxon>Actinomycetes</taxon>
        <taxon>Micrococcales</taxon>
        <taxon>Microbacteriaceae</taxon>
        <taxon>Herbiconiux</taxon>
    </lineage>
</organism>
<evidence type="ECO:0000313" key="3">
    <source>
        <dbReference type="Proteomes" id="UP001165586"/>
    </source>
</evidence>